<name>A0A9P6DMC8_9AGAM</name>
<evidence type="ECO:0000313" key="2">
    <source>
        <dbReference type="EMBL" id="KAF9506767.1"/>
    </source>
</evidence>
<feature type="compositionally biased region" description="Polar residues" evidence="1">
    <location>
        <begin position="76"/>
        <end position="98"/>
    </location>
</feature>
<organism evidence="2 3">
    <name type="scientific">Hydnum rufescens UP504</name>
    <dbReference type="NCBI Taxonomy" id="1448309"/>
    <lineage>
        <taxon>Eukaryota</taxon>
        <taxon>Fungi</taxon>
        <taxon>Dikarya</taxon>
        <taxon>Basidiomycota</taxon>
        <taxon>Agaricomycotina</taxon>
        <taxon>Agaricomycetes</taxon>
        <taxon>Cantharellales</taxon>
        <taxon>Hydnaceae</taxon>
        <taxon>Hydnum</taxon>
    </lineage>
</organism>
<reference evidence="2" key="1">
    <citation type="journal article" date="2020" name="Nat. Commun.">
        <title>Large-scale genome sequencing of mycorrhizal fungi provides insights into the early evolution of symbiotic traits.</title>
        <authorList>
            <person name="Miyauchi S."/>
            <person name="Kiss E."/>
            <person name="Kuo A."/>
            <person name="Drula E."/>
            <person name="Kohler A."/>
            <person name="Sanchez-Garcia M."/>
            <person name="Morin E."/>
            <person name="Andreopoulos B."/>
            <person name="Barry K.W."/>
            <person name="Bonito G."/>
            <person name="Buee M."/>
            <person name="Carver A."/>
            <person name="Chen C."/>
            <person name="Cichocki N."/>
            <person name="Clum A."/>
            <person name="Culley D."/>
            <person name="Crous P.W."/>
            <person name="Fauchery L."/>
            <person name="Girlanda M."/>
            <person name="Hayes R.D."/>
            <person name="Keri Z."/>
            <person name="LaButti K."/>
            <person name="Lipzen A."/>
            <person name="Lombard V."/>
            <person name="Magnuson J."/>
            <person name="Maillard F."/>
            <person name="Murat C."/>
            <person name="Nolan M."/>
            <person name="Ohm R.A."/>
            <person name="Pangilinan J."/>
            <person name="Pereira M.F."/>
            <person name="Perotto S."/>
            <person name="Peter M."/>
            <person name="Pfister S."/>
            <person name="Riley R."/>
            <person name="Sitrit Y."/>
            <person name="Stielow J.B."/>
            <person name="Szollosi G."/>
            <person name="Zifcakova L."/>
            <person name="Stursova M."/>
            <person name="Spatafora J.W."/>
            <person name="Tedersoo L."/>
            <person name="Vaario L.M."/>
            <person name="Yamada A."/>
            <person name="Yan M."/>
            <person name="Wang P."/>
            <person name="Xu J."/>
            <person name="Bruns T."/>
            <person name="Baldrian P."/>
            <person name="Vilgalys R."/>
            <person name="Dunand C."/>
            <person name="Henrissat B."/>
            <person name="Grigoriev I.V."/>
            <person name="Hibbett D."/>
            <person name="Nagy L.G."/>
            <person name="Martin F.M."/>
        </authorList>
    </citation>
    <scope>NUCLEOTIDE SEQUENCE</scope>
    <source>
        <strain evidence="2">UP504</strain>
    </source>
</reference>
<protein>
    <submittedName>
        <fullName evidence="2">Uncharacterized protein</fullName>
    </submittedName>
</protein>
<dbReference type="EMBL" id="MU129100">
    <property type="protein sequence ID" value="KAF9506767.1"/>
    <property type="molecule type" value="Genomic_DNA"/>
</dbReference>
<comment type="caution">
    <text evidence="2">The sequence shown here is derived from an EMBL/GenBank/DDBJ whole genome shotgun (WGS) entry which is preliminary data.</text>
</comment>
<keyword evidence="3" id="KW-1185">Reference proteome</keyword>
<dbReference type="AlphaFoldDB" id="A0A9P6DMC8"/>
<proteinExistence type="predicted"/>
<feature type="region of interest" description="Disordered" evidence="1">
    <location>
        <begin position="1"/>
        <end position="30"/>
    </location>
</feature>
<feature type="compositionally biased region" description="Basic and acidic residues" evidence="1">
    <location>
        <begin position="1"/>
        <end position="10"/>
    </location>
</feature>
<feature type="region of interest" description="Disordered" evidence="1">
    <location>
        <begin position="62"/>
        <end position="98"/>
    </location>
</feature>
<accession>A0A9P6DMC8</accession>
<evidence type="ECO:0000256" key="1">
    <source>
        <dbReference type="SAM" id="MobiDB-lite"/>
    </source>
</evidence>
<evidence type="ECO:0000313" key="3">
    <source>
        <dbReference type="Proteomes" id="UP000886523"/>
    </source>
</evidence>
<dbReference type="Proteomes" id="UP000886523">
    <property type="component" value="Unassembled WGS sequence"/>
</dbReference>
<gene>
    <name evidence="2" type="ORF">BS47DRAFT_1367124</name>
</gene>
<sequence length="165" mass="18618">MTQGHRDPRRTTPALTVKPNDNLPNEPPWGMMMRPAMTPAKQTMPTMTSQTKPKRFVIWTQHLRPHRTNMGERQPTRQMNPMNSNKSKPQHKPQTNPTPAEAGVVIFKEQQGLLLLPGILLNPHPPTEAMTPPNENMRPWVRGAPTVKQYHMPAQAGLKPCGAYV</sequence>